<dbReference type="EMBL" id="BGZK01000689">
    <property type="protein sequence ID" value="GBP56306.1"/>
    <property type="molecule type" value="Genomic_DNA"/>
</dbReference>
<organism evidence="1 2">
    <name type="scientific">Eumeta variegata</name>
    <name type="common">Bagworm moth</name>
    <name type="synonym">Eumeta japonica</name>
    <dbReference type="NCBI Taxonomy" id="151549"/>
    <lineage>
        <taxon>Eukaryota</taxon>
        <taxon>Metazoa</taxon>
        <taxon>Ecdysozoa</taxon>
        <taxon>Arthropoda</taxon>
        <taxon>Hexapoda</taxon>
        <taxon>Insecta</taxon>
        <taxon>Pterygota</taxon>
        <taxon>Neoptera</taxon>
        <taxon>Endopterygota</taxon>
        <taxon>Lepidoptera</taxon>
        <taxon>Glossata</taxon>
        <taxon>Ditrysia</taxon>
        <taxon>Tineoidea</taxon>
        <taxon>Psychidae</taxon>
        <taxon>Oiketicinae</taxon>
        <taxon>Eumeta</taxon>
    </lineage>
</organism>
<reference evidence="1 2" key="1">
    <citation type="journal article" date="2019" name="Commun. Biol.">
        <title>The bagworm genome reveals a unique fibroin gene that provides high tensile strength.</title>
        <authorList>
            <person name="Kono N."/>
            <person name="Nakamura H."/>
            <person name="Ohtoshi R."/>
            <person name="Tomita M."/>
            <person name="Numata K."/>
            <person name="Arakawa K."/>
        </authorList>
    </citation>
    <scope>NUCLEOTIDE SEQUENCE [LARGE SCALE GENOMIC DNA]</scope>
</reference>
<accession>A0A4C1WXM9</accession>
<keyword evidence="2" id="KW-1185">Reference proteome</keyword>
<dbReference type="AlphaFoldDB" id="A0A4C1WXM9"/>
<name>A0A4C1WXM9_EUMVA</name>
<protein>
    <submittedName>
        <fullName evidence="1">Uncharacterized protein</fullName>
    </submittedName>
</protein>
<sequence>MLHLEGTSESDDKPAWPVFAHADPKYQTFNSASSRLKMQILKVINRSPVSFLPLTGSPKQLGKFDQTQPGLNSTAQLQYVKRTALAAASVHVSRDEMGQIRLCDETTDN</sequence>
<evidence type="ECO:0000313" key="2">
    <source>
        <dbReference type="Proteomes" id="UP000299102"/>
    </source>
</evidence>
<proteinExistence type="predicted"/>
<gene>
    <name evidence="1" type="ORF">EVAR_28886_1</name>
</gene>
<evidence type="ECO:0000313" key="1">
    <source>
        <dbReference type="EMBL" id="GBP56306.1"/>
    </source>
</evidence>
<dbReference type="Proteomes" id="UP000299102">
    <property type="component" value="Unassembled WGS sequence"/>
</dbReference>
<comment type="caution">
    <text evidence="1">The sequence shown here is derived from an EMBL/GenBank/DDBJ whole genome shotgun (WGS) entry which is preliminary data.</text>
</comment>